<organism evidence="3 4">
    <name type="scientific">Leucobacter komagatae</name>
    <dbReference type="NCBI Taxonomy" id="55969"/>
    <lineage>
        <taxon>Bacteria</taxon>
        <taxon>Bacillati</taxon>
        <taxon>Actinomycetota</taxon>
        <taxon>Actinomycetes</taxon>
        <taxon>Micrococcales</taxon>
        <taxon>Microbacteriaceae</taxon>
        <taxon>Leucobacter</taxon>
    </lineage>
</organism>
<evidence type="ECO:0008006" key="5">
    <source>
        <dbReference type="Google" id="ProtNLM"/>
    </source>
</evidence>
<reference evidence="3 4" key="1">
    <citation type="submission" date="2019-06" db="EMBL/GenBank/DDBJ databases">
        <title>Sequencing the genomes of 1000 actinobacteria strains.</title>
        <authorList>
            <person name="Klenk H.-P."/>
        </authorList>
    </citation>
    <scope>NUCLEOTIDE SEQUENCE [LARGE SCALE GENOMIC DNA]</scope>
    <source>
        <strain evidence="3 4">DSM 8803</strain>
    </source>
</reference>
<dbReference type="EMBL" id="VFON01000001">
    <property type="protein sequence ID" value="TQL44881.1"/>
    <property type="molecule type" value="Genomic_DNA"/>
</dbReference>
<dbReference type="PANTHER" id="PTHR43037:SF5">
    <property type="entry name" value="FERULOYL ESTERASE"/>
    <property type="match status" value="1"/>
</dbReference>
<evidence type="ECO:0000256" key="2">
    <source>
        <dbReference type="ARBA" id="ARBA00022801"/>
    </source>
</evidence>
<keyword evidence="2" id="KW-0378">Hydrolase</keyword>
<sequence>MKHTTDGERLSFYQFGATTVFASRMDQRFSYCLYVPESYDESAPGEYSLIVAIHGTGRDAPRLRNEFIEFAEAEQCFVLVPLFPAGIGTAGDLDAYKYLASDDARYDLVLLDMVKEIEEIYLLNFDRFLLNGFSGGGHFTHRFLYVHPERLAGVSIVSPGVVTLCDSNRPWPAGVGQLEDTFGRAFDAAEVARVPANLVVGDDDVQTWEISVAPSHPVYIPGVNAAGVTRVTRLQALAQSLRENGNEVTVDLVPGVAHEGYHLLKPTFRAFRQMLAAARPAGEGAAQVRP</sequence>
<dbReference type="RefSeq" id="WP_211359147.1">
    <property type="nucleotide sequence ID" value="NZ_BAAAUY010000018.1"/>
</dbReference>
<dbReference type="Gene3D" id="3.40.50.1820">
    <property type="entry name" value="alpha/beta hydrolase"/>
    <property type="match status" value="1"/>
</dbReference>
<dbReference type="SUPFAM" id="SSF53474">
    <property type="entry name" value="alpha/beta-Hydrolases"/>
    <property type="match status" value="1"/>
</dbReference>
<dbReference type="GO" id="GO:0016787">
    <property type="term" value="F:hydrolase activity"/>
    <property type="evidence" value="ECO:0007669"/>
    <property type="project" value="UniProtKB-KW"/>
</dbReference>
<proteinExistence type="predicted"/>
<accession>A0A542Y9W6</accession>
<dbReference type="InterPro" id="IPR050955">
    <property type="entry name" value="Plant_Biomass_Hydrol_Est"/>
</dbReference>
<evidence type="ECO:0000313" key="4">
    <source>
        <dbReference type="Proteomes" id="UP000319094"/>
    </source>
</evidence>
<name>A0A542Y9W6_9MICO</name>
<dbReference type="PANTHER" id="PTHR43037">
    <property type="entry name" value="UNNAMED PRODUCT-RELATED"/>
    <property type="match status" value="1"/>
</dbReference>
<gene>
    <name evidence="3" type="ORF">FB468_2952</name>
</gene>
<protein>
    <recommendedName>
        <fullName evidence="5">Alpha/beta hydrolase</fullName>
    </recommendedName>
</protein>
<evidence type="ECO:0000256" key="1">
    <source>
        <dbReference type="ARBA" id="ARBA00022729"/>
    </source>
</evidence>
<comment type="caution">
    <text evidence="3">The sequence shown here is derived from an EMBL/GenBank/DDBJ whole genome shotgun (WGS) entry which is preliminary data.</text>
</comment>
<dbReference type="InterPro" id="IPR029058">
    <property type="entry name" value="AB_hydrolase_fold"/>
</dbReference>
<dbReference type="Proteomes" id="UP000319094">
    <property type="component" value="Unassembled WGS sequence"/>
</dbReference>
<evidence type="ECO:0000313" key="3">
    <source>
        <dbReference type="EMBL" id="TQL44881.1"/>
    </source>
</evidence>
<keyword evidence="1" id="KW-0732">Signal</keyword>
<keyword evidence="4" id="KW-1185">Reference proteome</keyword>
<dbReference type="AlphaFoldDB" id="A0A542Y9W6"/>